<dbReference type="SUPFAM" id="SSF51230">
    <property type="entry name" value="Single hybrid motif"/>
    <property type="match status" value="1"/>
</dbReference>
<reference evidence="6" key="1">
    <citation type="journal article" date="2019" name="Int. J. Syst. Evol. Microbiol.">
        <title>The Global Catalogue of Microorganisms (GCM) 10K type strain sequencing project: providing services to taxonomists for standard genome sequencing and annotation.</title>
        <authorList>
            <consortium name="The Broad Institute Genomics Platform"/>
            <consortium name="The Broad Institute Genome Sequencing Center for Infectious Disease"/>
            <person name="Wu L."/>
            <person name="Ma J."/>
        </authorList>
    </citation>
    <scope>NUCLEOTIDE SEQUENCE [LARGE SCALE GENOMIC DNA]</scope>
    <source>
        <strain evidence="6">XZYJ18</strain>
    </source>
</reference>
<dbReference type="InterPro" id="IPR002930">
    <property type="entry name" value="GCV_H"/>
</dbReference>
<feature type="modified residue" description="N6-lipoyllysine" evidence="3">
    <location>
        <position position="65"/>
    </location>
</feature>
<dbReference type="NCBIfam" id="NF002270">
    <property type="entry name" value="PRK01202.1"/>
    <property type="match status" value="1"/>
</dbReference>
<comment type="caution">
    <text evidence="5">The sequence shown here is derived from an EMBL/GenBank/DDBJ whole genome shotgun (WGS) entry which is preliminary data.</text>
</comment>
<evidence type="ECO:0000259" key="4">
    <source>
        <dbReference type="PROSITE" id="PS50968"/>
    </source>
</evidence>
<comment type="cofactor">
    <cofactor evidence="3">
        <name>(R)-lipoate</name>
        <dbReference type="ChEBI" id="CHEBI:83088"/>
    </cofactor>
    <text evidence="3">Binds 1 lipoyl cofactor covalently.</text>
</comment>
<dbReference type="EMBL" id="JBHSFQ010000003">
    <property type="protein sequence ID" value="MFC4561068.1"/>
    <property type="molecule type" value="Genomic_DNA"/>
</dbReference>
<feature type="domain" description="Lipoyl-binding" evidence="4">
    <location>
        <begin position="24"/>
        <end position="106"/>
    </location>
</feature>
<evidence type="ECO:0000313" key="5">
    <source>
        <dbReference type="EMBL" id="MFC4561068.1"/>
    </source>
</evidence>
<sequence length="130" mass="13831">MSDVPEDLAYTSDHEWVRDLGGGRVRVGITDFAQRQLGDIVFVDTPDTGDAFEAGEPFGTVESVKAVSELYAPLAGTVDAVNEAMADSPENVNDDPYGDGWFIELSGVSGSDTLLTPDAYRDLLKEGEGG</sequence>
<evidence type="ECO:0000256" key="1">
    <source>
        <dbReference type="ARBA" id="ARBA00009249"/>
    </source>
</evidence>
<dbReference type="NCBIfam" id="TIGR00527">
    <property type="entry name" value="gcvH"/>
    <property type="match status" value="1"/>
</dbReference>
<dbReference type="PANTHER" id="PTHR11715:SF3">
    <property type="entry name" value="GLYCINE CLEAVAGE SYSTEM H PROTEIN-RELATED"/>
    <property type="match status" value="1"/>
</dbReference>
<gene>
    <name evidence="3 5" type="primary">gcvH</name>
    <name evidence="5" type="ORF">ACFO4E_04275</name>
</gene>
<name>A0ABV9DSQ0_9ACTN</name>
<dbReference type="PANTHER" id="PTHR11715">
    <property type="entry name" value="GLYCINE CLEAVAGE SYSTEM H PROTEIN"/>
    <property type="match status" value="1"/>
</dbReference>
<comment type="similarity">
    <text evidence="1 3">Belongs to the GcvH family.</text>
</comment>
<protein>
    <recommendedName>
        <fullName evidence="3">Glycine cleavage system H protein</fullName>
    </recommendedName>
</protein>
<dbReference type="InterPro" id="IPR017453">
    <property type="entry name" value="GCV_H_sub"/>
</dbReference>
<evidence type="ECO:0000256" key="3">
    <source>
        <dbReference type="HAMAP-Rule" id="MF_00272"/>
    </source>
</evidence>
<dbReference type="Proteomes" id="UP001595923">
    <property type="component" value="Unassembled WGS sequence"/>
</dbReference>
<accession>A0ABV9DSQ0</accession>
<proteinExistence type="inferred from homology"/>
<dbReference type="InterPro" id="IPR000089">
    <property type="entry name" value="Biotin_lipoyl"/>
</dbReference>
<evidence type="ECO:0000313" key="6">
    <source>
        <dbReference type="Proteomes" id="UP001595923"/>
    </source>
</evidence>
<dbReference type="InterPro" id="IPR003016">
    <property type="entry name" value="2-oxoA_DH_lipoyl-BS"/>
</dbReference>
<dbReference type="HAMAP" id="MF_00272">
    <property type="entry name" value="GcvH"/>
    <property type="match status" value="1"/>
</dbReference>
<keyword evidence="6" id="KW-1185">Reference proteome</keyword>
<keyword evidence="2 3" id="KW-0450">Lipoyl</keyword>
<dbReference type="Gene3D" id="2.40.50.100">
    <property type="match status" value="1"/>
</dbReference>
<dbReference type="InterPro" id="IPR033753">
    <property type="entry name" value="GCV_H/Fam206"/>
</dbReference>
<dbReference type="CDD" id="cd06848">
    <property type="entry name" value="GCS_H"/>
    <property type="match status" value="1"/>
</dbReference>
<evidence type="ECO:0000256" key="2">
    <source>
        <dbReference type="ARBA" id="ARBA00022823"/>
    </source>
</evidence>
<dbReference type="PROSITE" id="PS00189">
    <property type="entry name" value="LIPOYL"/>
    <property type="match status" value="1"/>
</dbReference>
<comment type="function">
    <text evidence="3">The glycine cleavage system catalyzes the degradation of glycine. The H protein shuttles the methylamine group of glycine from the P protein to the T protein.</text>
</comment>
<dbReference type="InterPro" id="IPR011053">
    <property type="entry name" value="Single_hybrid_motif"/>
</dbReference>
<dbReference type="Pfam" id="PF01597">
    <property type="entry name" value="GCV_H"/>
    <property type="match status" value="1"/>
</dbReference>
<comment type="subunit">
    <text evidence="3">The glycine cleavage system is composed of four proteins: P, T, L and H.</text>
</comment>
<organism evidence="5 6">
    <name type="scientific">Nocardiopsis mangrovi</name>
    <dbReference type="NCBI Taxonomy" id="1179818"/>
    <lineage>
        <taxon>Bacteria</taxon>
        <taxon>Bacillati</taxon>
        <taxon>Actinomycetota</taxon>
        <taxon>Actinomycetes</taxon>
        <taxon>Streptosporangiales</taxon>
        <taxon>Nocardiopsidaceae</taxon>
        <taxon>Nocardiopsis</taxon>
    </lineage>
</organism>
<dbReference type="RefSeq" id="WP_378571690.1">
    <property type="nucleotide sequence ID" value="NZ_JBHSFQ010000003.1"/>
</dbReference>
<dbReference type="PROSITE" id="PS50968">
    <property type="entry name" value="BIOTINYL_LIPOYL"/>
    <property type="match status" value="1"/>
</dbReference>